<dbReference type="AlphaFoldDB" id="C0EZB2"/>
<organism evidence="1 2">
    <name type="scientific">Anaerobutyricum hallii DSM 3353</name>
    <dbReference type="NCBI Taxonomy" id="411469"/>
    <lineage>
        <taxon>Bacteria</taxon>
        <taxon>Bacillati</taxon>
        <taxon>Bacillota</taxon>
        <taxon>Clostridia</taxon>
        <taxon>Lachnospirales</taxon>
        <taxon>Lachnospiraceae</taxon>
        <taxon>Anaerobutyricum</taxon>
    </lineage>
</organism>
<evidence type="ECO:0000313" key="2">
    <source>
        <dbReference type="Proteomes" id="UP000003174"/>
    </source>
</evidence>
<comment type="caution">
    <text evidence="1">The sequence shown here is derived from an EMBL/GenBank/DDBJ whole genome shotgun (WGS) entry which is preliminary data.</text>
</comment>
<proteinExistence type="predicted"/>
<dbReference type="Proteomes" id="UP000003174">
    <property type="component" value="Unassembled WGS sequence"/>
</dbReference>
<evidence type="ECO:0000313" key="1">
    <source>
        <dbReference type="EMBL" id="EEG35388.1"/>
    </source>
</evidence>
<protein>
    <submittedName>
        <fullName evidence="1">Uncharacterized protein</fullName>
    </submittedName>
</protein>
<gene>
    <name evidence="1" type="ORF">EUBHAL_02771</name>
</gene>
<name>C0EZB2_9FIRM</name>
<reference evidence="1 2" key="2">
    <citation type="submission" date="2009-02" db="EMBL/GenBank/DDBJ databases">
        <title>Draft genome sequence of Eubacterium hallii (DSM 3353).</title>
        <authorList>
            <person name="Sudarsanam P."/>
            <person name="Ley R."/>
            <person name="Guruge J."/>
            <person name="Turnbaugh P.J."/>
            <person name="Mahowald M."/>
            <person name="Liep D."/>
            <person name="Gordon J."/>
        </authorList>
    </citation>
    <scope>NUCLEOTIDE SEQUENCE [LARGE SCALE GENOMIC DNA]</scope>
    <source>
        <strain evidence="1 2">DSM 3353</strain>
    </source>
</reference>
<dbReference type="EMBL" id="ACEP01000128">
    <property type="protein sequence ID" value="EEG35388.1"/>
    <property type="molecule type" value="Genomic_DNA"/>
</dbReference>
<sequence length="72" mass="8267">MAQARVDSPKARRFFVSCAQIFEAYVSAYVDEIRVRLAENQPQKQVQERLRAYIFTSVCKEQNSSLPAANQN</sequence>
<accession>C0EZB2</accession>
<reference evidence="1 2" key="1">
    <citation type="submission" date="2009-01" db="EMBL/GenBank/DDBJ databases">
        <authorList>
            <person name="Fulton L."/>
            <person name="Clifton S."/>
            <person name="Fulton B."/>
            <person name="Xu J."/>
            <person name="Minx P."/>
            <person name="Pepin K.H."/>
            <person name="Johnson M."/>
            <person name="Bhonagiri V."/>
            <person name="Nash W.E."/>
            <person name="Mardis E.R."/>
            <person name="Wilson R.K."/>
        </authorList>
    </citation>
    <scope>NUCLEOTIDE SEQUENCE [LARGE SCALE GENOMIC DNA]</scope>
    <source>
        <strain evidence="1 2">DSM 3353</strain>
    </source>
</reference>